<evidence type="ECO:0000313" key="2">
    <source>
        <dbReference type="Proteomes" id="UP001431209"/>
    </source>
</evidence>
<reference evidence="1 2" key="1">
    <citation type="submission" date="2024-03" db="EMBL/GenBank/DDBJ databases">
        <title>The Acrasis kona genome and developmental transcriptomes reveal deep origins of eukaryotic multicellular pathways.</title>
        <authorList>
            <person name="Sheikh S."/>
            <person name="Fu C.-J."/>
            <person name="Brown M.W."/>
            <person name="Baldauf S.L."/>
        </authorList>
    </citation>
    <scope>NUCLEOTIDE SEQUENCE [LARGE SCALE GENOMIC DNA]</scope>
    <source>
        <strain evidence="1 2">ATCC MYA-3509</strain>
    </source>
</reference>
<protein>
    <recommendedName>
        <fullName evidence="3">F-box domain-containing protein</fullName>
    </recommendedName>
</protein>
<sequence length="286" mass="33356">MHLVRNRYRPTKRRRISEDKYAVQEVEWTYVLPKEIFCRILSFLGVDAWPVITTSKSLYYLADNNEYGRYLVAQLLEVDSALLSSDDDIMWGRHFKILTKNHMKSRVEPEERQTIKNVKAMKLNLESLLVQLCFKKFCTRDEIPKWMQLGTIFDDLKLSTYENDCYATVIEVCARWRLTCLTGKVIAFVARYNYASGTCKTNVDFGVETSPSIDIKELASHVVDDEESKQKITLGIIKKYISNCLAMTDLNCTESRNGWNYYLKNLDELWEQHEQGFEGAYRGLCV</sequence>
<accession>A0AAW2ZKA5</accession>
<keyword evidence="2" id="KW-1185">Reference proteome</keyword>
<dbReference type="AlphaFoldDB" id="A0AAW2ZKA5"/>
<dbReference type="Proteomes" id="UP001431209">
    <property type="component" value="Unassembled WGS sequence"/>
</dbReference>
<name>A0AAW2ZKA5_9EUKA</name>
<proteinExistence type="predicted"/>
<evidence type="ECO:0008006" key="3">
    <source>
        <dbReference type="Google" id="ProtNLM"/>
    </source>
</evidence>
<dbReference type="EMBL" id="JAOPGA020001660">
    <property type="protein sequence ID" value="KAL0490278.1"/>
    <property type="molecule type" value="Genomic_DNA"/>
</dbReference>
<gene>
    <name evidence="1" type="ORF">AKO1_014009</name>
</gene>
<organism evidence="1 2">
    <name type="scientific">Acrasis kona</name>
    <dbReference type="NCBI Taxonomy" id="1008807"/>
    <lineage>
        <taxon>Eukaryota</taxon>
        <taxon>Discoba</taxon>
        <taxon>Heterolobosea</taxon>
        <taxon>Tetramitia</taxon>
        <taxon>Eutetramitia</taxon>
        <taxon>Acrasidae</taxon>
        <taxon>Acrasis</taxon>
    </lineage>
</organism>
<comment type="caution">
    <text evidence="1">The sequence shown here is derived from an EMBL/GenBank/DDBJ whole genome shotgun (WGS) entry which is preliminary data.</text>
</comment>
<evidence type="ECO:0000313" key="1">
    <source>
        <dbReference type="EMBL" id="KAL0490278.1"/>
    </source>
</evidence>